<dbReference type="AlphaFoldDB" id="A0ABD0JZ53"/>
<sequence>MYAQASRHVYSQFPICHSKRKREDKEIFDKKIHMTHCPVVWLWSEVQDRRTVVATLPWCKAASQPTTEHLCATYREASTTTDKEARSIHASICSFSILPGRCMHGMARQQRLISPVTPRW</sequence>
<evidence type="ECO:0000313" key="1">
    <source>
        <dbReference type="EMBL" id="KAK7480017.1"/>
    </source>
</evidence>
<name>A0ABD0JZ53_9CAEN</name>
<accession>A0ABD0JZ53</accession>
<dbReference type="EMBL" id="JACVVK020000290">
    <property type="protein sequence ID" value="KAK7480017.1"/>
    <property type="molecule type" value="Genomic_DNA"/>
</dbReference>
<evidence type="ECO:0000313" key="2">
    <source>
        <dbReference type="Proteomes" id="UP001519460"/>
    </source>
</evidence>
<gene>
    <name evidence="1" type="ORF">BaRGS_00028750</name>
</gene>
<reference evidence="1 2" key="1">
    <citation type="journal article" date="2023" name="Sci. Data">
        <title>Genome assembly of the Korean intertidal mud-creeper Batillaria attramentaria.</title>
        <authorList>
            <person name="Patra A.K."/>
            <person name="Ho P.T."/>
            <person name="Jun S."/>
            <person name="Lee S.J."/>
            <person name="Kim Y."/>
            <person name="Won Y.J."/>
        </authorList>
    </citation>
    <scope>NUCLEOTIDE SEQUENCE [LARGE SCALE GENOMIC DNA]</scope>
    <source>
        <strain evidence="1">Wonlab-2016</strain>
    </source>
</reference>
<organism evidence="1 2">
    <name type="scientific">Batillaria attramentaria</name>
    <dbReference type="NCBI Taxonomy" id="370345"/>
    <lineage>
        <taxon>Eukaryota</taxon>
        <taxon>Metazoa</taxon>
        <taxon>Spiralia</taxon>
        <taxon>Lophotrochozoa</taxon>
        <taxon>Mollusca</taxon>
        <taxon>Gastropoda</taxon>
        <taxon>Caenogastropoda</taxon>
        <taxon>Sorbeoconcha</taxon>
        <taxon>Cerithioidea</taxon>
        <taxon>Batillariidae</taxon>
        <taxon>Batillaria</taxon>
    </lineage>
</organism>
<keyword evidence="2" id="KW-1185">Reference proteome</keyword>
<dbReference type="Proteomes" id="UP001519460">
    <property type="component" value="Unassembled WGS sequence"/>
</dbReference>
<comment type="caution">
    <text evidence="1">The sequence shown here is derived from an EMBL/GenBank/DDBJ whole genome shotgun (WGS) entry which is preliminary data.</text>
</comment>
<protein>
    <submittedName>
        <fullName evidence="1">Uncharacterized protein</fullName>
    </submittedName>
</protein>
<proteinExistence type="predicted"/>